<feature type="chain" id="PRO_5005528164" description="Autophagy-related protein 27" evidence="7">
    <location>
        <begin position="25"/>
        <end position="281"/>
    </location>
</feature>
<evidence type="ECO:0000313" key="9">
    <source>
        <dbReference type="Proteomes" id="UP000036987"/>
    </source>
</evidence>
<organism evidence="8 9">
    <name type="scientific">Zostera marina</name>
    <name type="common">Eelgrass</name>
    <dbReference type="NCBI Taxonomy" id="29655"/>
    <lineage>
        <taxon>Eukaryota</taxon>
        <taxon>Viridiplantae</taxon>
        <taxon>Streptophyta</taxon>
        <taxon>Embryophyta</taxon>
        <taxon>Tracheophyta</taxon>
        <taxon>Spermatophyta</taxon>
        <taxon>Magnoliopsida</taxon>
        <taxon>Liliopsida</taxon>
        <taxon>Zosteraceae</taxon>
        <taxon>Zostera</taxon>
    </lineage>
</organism>
<keyword evidence="4 6" id="KW-1133">Transmembrane helix</keyword>
<dbReference type="OMA" id="WGWFGTF"/>
<evidence type="ECO:0000256" key="2">
    <source>
        <dbReference type="ARBA" id="ARBA00022692"/>
    </source>
</evidence>
<dbReference type="InterPro" id="IPR018939">
    <property type="entry name" value="Autophagy-rel_prot_27"/>
</dbReference>
<comment type="caution">
    <text evidence="8">The sequence shown here is derived from an EMBL/GenBank/DDBJ whole genome shotgun (WGS) entry which is preliminary data.</text>
</comment>
<comment type="subcellular location">
    <subcellularLocation>
        <location evidence="1">Membrane</location>
        <topology evidence="1">Single-pass membrane protein</topology>
    </subcellularLocation>
</comment>
<evidence type="ECO:0000256" key="3">
    <source>
        <dbReference type="ARBA" id="ARBA00022729"/>
    </source>
</evidence>
<feature type="transmembrane region" description="Helical" evidence="6">
    <location>
        <begin position="201"/>
        <end position="221"/>
    </location>
</feature>
<feature type="signal peptide" evidence="7">
    <location>
        <begin position="1"/>
        <end position="24"/>
    </location>
</feature>
<evidence type="ECO:0000256" key="5">
    <source>
        <dbReference type="ARBA" id="ARBA00023136"/>
    </source>
</evidence>
<keyword evidence="5 6" id="KW-0472">Membrane</keyword>
<evidence type="ECO:0000256" key="6">
    <source>
        <dbReference type="SAM" id="Phobius"/>
    </source>
</evidence>
<sequence>MLIRQSDLLCTILIALLSFRPLFSLPGKCDLSIINSGAVYNYNLADPIEGHSHGVLSADGFYKVASNETLLWFQLCDLMLFNHDPPRCFNCKECGGSSKCGTQCNALVSNFKGGYPVCTVIGKASSQTITPIDDKYPKKGVMLKMFSIDSKTNCSLSVSIFCDPNSIHEPNSLSLLGTCNYATSLSHPSGCPEIISGNGSGGWFGTFLIVSICSLGAYLMAGATYRYFGLGIHGVQVIPNLEFWVSLPQRGQSLLGDVFRSLSGRNSGSQGSYAPPPSNYQ</sequence>
<protein>
    <recommendedName>
        <fullName evidence="10">Autophagy-related protein 27</fullName>
    </recommendedName>
</protein>
<reference evidence="9" key="1">
    <citation type="journal article" date="2016" name="Nature">
        <title>The genome of the seagrass Zostera marina reveals angiosperm adaptation to the sea.</title>
        <authorList>
            <person name="Olsen J.L."/>
            <person name="Rouze P."/>
            <person name="Verhelst B."/>
            <person name="Lin Y.-C."/>
            <person name="Bayer T."/>
            <person name="Collen J."/>
            <person name="Dattolo E."/>
            <person name="De Paoli E."/>
            <person name="Dittami S."/>
            <person name="Maumus F."/>
            <person name="Michel G."/>
            <person name="Kersting A."/>
            <person name="Lauritano C."/>
            <person name="Lohaus R."/>
            <person name="Toepel M."/>
            <person name="Tonon T."/>
            <person name="Vanneste K."/>
            <person name="Amirebrahimi M."/>
            <person name="Brakel J."/>
            <person name="Bostroem C."/>
            <person name="Chovatia M."/>
            <person name="Grimwood J."/>
            <person name="Jenkins J.W."/>
            <person name="Jueterbock A."/>
            <person name="Mraz A."/>
            <person name="Stam W.T."/>
            <person name="Tice H."/>
            <person name="Bornberg-Bauer E."/>
            <person name="Green P.J."/>
            <person name="Pearson G.A."/>
            <person name="Procaccini G."/>
            <person name="Duarte C.M."/>
            <person name="Schmutz J."/>
            <person name="Reusch T.B.H."/>
            <person name="Van de Peer Y."/>
        </authorList>
    </citation>
    <scope>NUCLEOTIDE SEQUENCE [LARGE SCALE GENOMIC DNA]</scope>
    <source>
        <strain evidence="9">cv. Finnish</strain>
    </source>
</reference>
<accession>A0A0K9PZX8</accession>
<evidence type="ECO:0008006" key="10">
    <source>
        <dbReference type="Google" id="ProtNLM"/>
    </source>
</evidence>
<dbReference type="PANTHER" id="PTHR15071:SF0">
    <property type="entry name" value="MANNOSE 6-PHOSPHATE RECEPTOR-LIKE PROTEIN 1"/>
    <property type="match status" value="1"/>
</dbReference>
<dbReference type="Proteomes" id="UP000036987">
    <property type="component" value="Unassembled WGS sequence"/>
</dbReference>
<dbReference type="Pfam" id="PF09451">
    <property type="entry name" value="ATG27"/>
    <property type="match status" value="1"/>
</dbReference>
<dbReference type="OrthoDB" id="29460at2759"/>
<dbReference type="AlphaFoldDB" id="A0A0K9PZX8"/>
<proteinExistence type="predicted"/>
<evidence type="ECO:0000256" key="4">
    <source>
        <dbReference type="ARBA" id="ARBA00022989"/>
    </source>
</evidence>
<evidence type="ECO:0000256" key="1">
    <source>
        <dbReference type="ARBA" id="ARBA00004167"/>
    </source>
</evidence>
<keyword evidence="9" id="KW-1185">Reference proteome</keyword>
<evidence type="ECO:0000313" key="8">
    <source>
        <dbReference type="EMBL" id="KMZ73760.1"/>
    </source>
</evidence>
<evidence type="ECO:0000256" key="7">
    <source>
        <dbReference type="SAM" id="SignalP"/>
    </source>
</evidence>
<dbReference type="EMBL" id="LFYR01000537">
    <property type="protein sequence ID" value="KMZ73760.1"/>
    <property type="molecule type" value="Genomic_DNA"/>
</dbReference>
<dbReference type="GO" id="GO:0000139">
    <property type="term" value="C:Golgi membrane"/>
    <property type="evidence" value="ECO:0007669"/>
    <property type="project" value="UniProtKB-SubCell"/>
</dbReference>
<keyword evidence="2 6" id="KW-0812">Transmembrane</keyword>
<dbReference type="PANTHER" id="PTHR15071">
    <property type="entry name" value="MANNOSE-6-PHOSPHATE RECEPTOR FAMILY MEMBER"/>
    <property type="match status" value="1"/>
</dbReference>
<gene>
    <name evidence="8" type="ORF">ZOSMA_141G00330</name>
</gene>
<keyword evidence="3 7" id="KW-0732">Signal</keyword>
<name>A0A0K9PZX8_ZOSMR</name>